<evidence type="ECO:0000256" key="7">
    <source>
        <dbReference type="SAM" id="Coils"/>
    </source>
</evidence>
<dbReference type="InterPro" id="IPR036890">
    <property type="entry name" value="HATPase_C_sf"/>
</dbReference>
<dbReference type="FunFam" id="3.30.565.10:FF:000006">
    <property type="entry name" value="Sensor histidine kinase WalK"/>
    <property type="match status" value="1"/>
</dbReference>
<proteinExistence type="predicted"/>
<keyword evidence="12" id="KW-1185">Reference proteome</keyword>
<keyword evidence="11" id="KW-0547">Nucleotide-binding</keyword>
<evidence type="ECO:0000256" key="6">
    <source>
        <dbReference type="ARBA" id="ARBA00022777"/>
    </source>
</evidence>
<dbReference type="HOGENOM" id="CLU_429507_0_0_6"/>
<protein>
    <recommendedName>
        <fullName evidence="3">histidine kinase</fullName>
        <ecNumber evidence="3">2.7.13.3</ecNumber>
    </recommendedName>
</protein>
<feature type="transmembrane region" description="Helical" evidence="8">
    <location>
        <begin position="326"/>
        <end position="350"/>
    </location>
</feature>
<dbReference type="SUPFAM" id="SSF47384">
    <property type="entry name" value="Homodimeric domain of signal transducing histidine kinase"/>
    <property type="match status" value="1"/>
</dbReference>
<dbReference type="EC" id="2.7.13.3" evidence="3"/>
<dbReference type="eggNOG" id="COG4251">
    <property type="taxonomic scope" value="Bacteria"/>
</dbReference>
<keyword evidence="8" id="KW-1133">Transmembrane helix</keyword>
<dbReference type="eggNOG" id="COG5000">
    <property type="taxonomic scope" value="Bacteria"/>
</dbReference>
<evidence type="ECO:0000259" key="10">
    <source>
        <dbReference type="PROSITE" id="PS50885"/>
    </source>
</evidence>
<dbReference type="GO" id="GO:0030295">
    <property type="term" value="F:protein kinase activator activity"/>
    <property type="evidence" value="ECO:0007669"/>
    <property type="project" value="TreeGrafter"/>
</dbReference>
<keyword evidence="11" id="KW-0067">ATP-binding</keyword>
<dbReference type="GO" id="GO:0000155">
    <property type="term" value="F:phosphorelay sensor kinase activity"/>
    <property type="evidence" value="ECO:0007669"/>
    <property type="project" value="InterPro"/>
</dbReference>
<evidence type="ECO:0000256" key="1">
    <source>
        <dbReference type="ARBA" id="ARBA00000085"/>
    </source>
</evidence>
<dbReference type="GO" id="GO:0005886">
    <property type="term" value="C:plasma membrane"/>
    <property type="evidence" value="ECO:0007669"/>
    <property type="project" value="UniProtKB-ARBA"/>
</dbReference>
<evidence type="ECO:0000256" key="8">
    <source>
        <dbReference type="SAM" id="Phobius"/>
    </source>
</evidence>
<dbReference type="SUPFAM" id="SSF158472">
    <property type="entry name" value="HAMP domain-like"/>
    <property type="match status" value="1"/>
</dbReference>
<dbReference type="RefSeq" id="WP_013031803.1">
    <property type="nucleotide sequence ID" value="NC_013960.1"/>
</dbReference>
<name>D5BXF1_NITHN</name>
<dbReference type="PROSITE" id="PS50885">
    <property type="entry name" value="HAMP"/>
    <property type="match status" value="1"/>
</dbReference>
<evidence type="ECO:0000256" key="5">
    <source>
        <dbReference type="ARBA" id="ARBA00022679"/>
    </source>
</evidence>
<feature type="domain" description="Histidine kinase" evidence="9">
    <location>
        <begin position="422"/>
        <end position="636"/>
    </location>
</feature>
<dbReference type="GO" id="GO:0007234">
    <property type="term" value="P:osmosensory signaling via phosphorelay pathway"/>
    <property type="evidence" value="ECO:0007669"/>
    <property type="project" value="TreeGrafter"/>
</dbReference>
<dbReference type="InterPro" id="IPR036097">
    <property type="entry name" value="HisK_dim/P_sf"/>
</dbReference>
<accession>D5BXF1</accession>
<gene>
    <name evidence="11" type="ordered locus">Nhal_0729</name>
</gene>
<dbReference type="GO" id="GO:0000156">
    <property type="term" value="F:phosphorelay response regulator activity"/>
    <property type="evidence" value="ECO:0007669"/>
    <property type="project" value="TreeGrafter"/>
</dbReference>
<evidence type="ECO:0000313" key="11">
    <source>
        <dbReference type="EMBL" id="ADE13909.1"/>
    </source>
</evidence>
<dbReference type="Gene3D" id="3.30.565.10">
    <property type="entry name" value="Histidine kinase-like ATPase, C-terminal domain"/>
    <property type="match status" value="1"/>
</dbReference>
<dbReference type="KEGG" id="nhl:Nhal_0729"/>
<organism evidence="11 12">
    <name type="scientific">Nitrosococcus halophilus (strain Nc4)</name>
    <dbReference type="NCBI Taxonomy" id="472759"/>
    <lineage>
        <taxon>Bacteria</taxon>
        <taxon>Pseudomonadati</taxon>
        <taxon>Pseudomonadota</taxon>
        <taxon>Gammaproteobacteria</taxon>
        <taxon>Chromatiales</taxon>
        <taxon>Chromatiaceae</taxon>
        <taxon>Nitrosococcus</taxon>
    </lineage>
</organism>
<dbReference type="GO" id="GO:0005524">
    <property type="term" value="F:ATP binding"/>
    <property type="evidence" value="ECO:0007669"/>
    <property type="project" value="UniProtKB-KW"/>
</dbReference>
<reference evidence="12" key="1">
    <citation type="submission" date="2010-04" db="EMBL/GenBank/DDBJ databases">
        <title>Complete genome sequence of Nitrosococcus halophilus Nc4, a salt-adapted, aerobic obligate ammonia-oxidizing sulfur purple bacterium.</title>
        <authorList>
            <consortium name="US DOE Joint Genome Institute"/>
            <person name="Campbell M.A."/>
            <person name="Malfatti S.A."/>
            <person name="Chain P.S.G."/>
            <person name="Heidelberg J.F."/>
            <person name="Ward B.B."/>
            <person name="Klotz M.G."/>
        </authorList>
    </citation>
    <scope>NUCLEOTIDE SEQUENCE [LARGE SCALE GENOMIC DNA]</scope>
    <source>
        <strain evidence="12">Nc4</strain>
    </source>
</reference>
<feature type="coiled-coil region" evidence="7">
    <location>
        <begin position="392"/>
        <end position="419"/>
    </location>
</feature>
<dbReference type="Pfam" id="PF00512">
    <property type="entry name" value="HisKA"/>
    <property type="match status" value="1"/>
</dbReference>
<sequence length="637" mass="71633">MSLLASLSFKRLFSDLALKWKITSVTIPLIIAILLLGYALSRDKGQEIEFTQKETYGIEYSRALRNLMQASMEHRGLASLYLSSGAKVKDQLEQKQKQIRERIQAVNEEEAQYGAALNTAEGWRNIQTHWEQLQRQVVDLSPKESTARHNSLITLIIDLIAKVKHSSNLTLDPHTDSYYLVDTIQNQLPNLINTIGILRAVAVKTVGNSQISEKDKTDLIGLQKVADLYKRQIEKNLNIIIDNTPALRARLEQSAEEFSQASNRFFNLINNGLLAGVSNNSKLGASETYNTATQAVNAGFHFFDTASSSLNELLQERIAAVKQEQYVTLGGIILFVTFAIGVGFMVIGAITRPIQRAQFLSMAIASGNLENAIESNSNDEVGRMLLSLSDMQKKLRQQIEKERHHLKELEEKNAELERFIYTVSHDLRSPLITIKGFSGMLKRSLSQGDREQMQGDIKRIQAAADKMQLLLDDLLELSRIGRLVNPPEKVSLEHLARETVELVKGAIIERNVQVEIGPDLPLLFGDRKRLLEVMQNLVENAVKFMGEQKEPRIEINALEREGELLCYVRDNGMGISSRYHEKIFDLFDRLDQDVEGTGIGLAIVKRIIEVHEGRVWVESEGPGQGSTFYFSIPKVPA</sequence>
<keyword evidence="7" id="KW-0175">Coiled coil</keyword>
<dbReference type="InterPro" id="IPR004358">
    <property type="entry name" value="Sig_transdc_His_kin-like_C"/>
</dbReference>
<dbReference type="Gene3D" id="6.10.340.10">
    <property type="match status" value="1"/>
</dbReference>
<comment type="catalytic activity">
    <reaction evidence="1">
        <text>ATP + protein L-histidine = ADP + protein N-phospho-L-histidine.</text>
        <dbReference type="EC" id="2.7.13.3"/>
    </reaction>
</comment>
<comment type="subcellular location">
    <subcellularLocation>
        <location evidence="2">Membrane</location>
    </subcellularLocation>
</comment>
<feature type="domain" description="HAMP" evidence="10">
    <location>
        <begin position="348"/>
        <end position="400"/>
    </location>
</feature>
<keyword evidence="4" id="KW-0597">Phosphoprotein</keyword>
<dbReference type="SMART" id="SM00304">
    <property type="entry name" value="HAMP"/>
    <property type="match status" value="1"/>
</dbReference>
<evidence type="ECO:0000256" key="4">
    <source>
        <dbReference type="ARBA" id="ARBA00022553"/>
    </source>
</evidence>
<evidence type="ECO:0000313" key="12">
    <source>
        <dbReference type="Proteomes" id="UP000001844"/>
    </source>
</evidence>
<feature type="transmembrane region" description="Helical" evidence="8">
    <location>
        <begin position="20"/>
        <end position="40"/>
    </location>
</feature>
<dbReference type="InterPro" id="IPR050351">
    <property type="entry name" value="BphY/WalK/GraS-like"/>
</dbReference>
<dbReference type="SMART" id="SM00387">
    <property type="entry name" value="HATPase_c"/>
    <property type="match status" value="1"/>
</dbReference>
<keyword evidence="8" id="KW-0472">Membrane</keyword>
<dbReference type="InterPro" id="IPR003660">
    <property type="entry name" value="HAMP_dom"/>
</dbReference>
<evidence type="ECO:0000256" key="2">
    <source>
        <dbReference type="ARBA" id="ARBA00004370"/>
    </source>
</evidence>
<dbReference type="Pfam" id="PF02518">
    <property type="entry name" value="HATPase_c"/>
    <property type="match status" value="1"/>
</dbReference>
<dbReference type="AlphaFoldDB" id="D5BXF1"/>
<dbReference type="PROSITE" id="PS50109">
    <property type="entry name" value="HIS_KIN"/>
    <property type="match status" value="1"/>
</dbReference>
<evidence type="ECO:0000256" key="3">
    <source>
        <dbReference type="ARBA" id="ARBA00012438"/>
    </source>
</evidence>
<dbReference type="Gene3D" id="1.10.287.130">
    <property type="match status" value="1"/>
</dbReference>
<keyword evidence="8" id="KW-0812">Transmembrane</keyword>
<dbReference type="InterPro" id="IPR005467">
    <property type="entry name" value="His_kinase_dom"/>
</dbReference>
<keyword evidence="6" id="KW-0418">Kinase</keyword>
<dbReference type="Proteomes" id="UP000001844">
    <property type="component" value="Chromosome"/>
</dbReference>
<keyword evidence="5" id="KW-0808">Transferase</keyword>
<dbReference type="PANTHER" id="PTHR42878:SF15">
    <property type="entry name" value="BACTERIOPHYTOCHROME"/>
    <property type="match status" value="1"/>
</dbReference>
<evidence type="ECO:0000259" key="9">
    <source>
        <dbReference type="PROSITE" id="PS50109"/>
    </source>
</evidence>
<dbReference type="EMBL" id="CP001798">
    <property type="protein sequence ID" value="ADE13909.1"/>
    <property type="molecule type" value="Genomic_DNA"/>
</dbReference>
<dbReference type="CDD" id="cd00082">
    <property type="entry name" value="HisKA"/>
    <property type="match status" value="1"/>
</dbReference>
<dbReference type="InterPro" id="IPR003661">
    <property type="entry name" value="HisK_dim/P_dom"/>
</dbReference>
<dbReference type="STRING" id="472759.Nhal_0729"/>
<dbReference type="PANTHER" id="PTHR42878">
    <property type="entry name" value="TWO-COMPONENT HISTIDINE KINASE"/>
    <property type="match status" value="1"/>
</dbReference>
<dbReference type="CDD" id="cd06225">
    <property type="entry name" value="HAMP"/>
    <property type="match status" value="1"/>
</dbReference>
<dbReference type="PRINTS" id="PR00344">
    <property type="entry name" value="BCTRLSENSOR"/>
</dbReference>
<dbReference type="SMART" id="SM00388">
    <property type="entry name" value="HisKA"/>
    <property type="match status" value="1"/>
</dbReference>
<dbReference type="InterPro" id="IPR003594">
    <property type="entry name" value="HATPase_dom"/>
</dbReference>
<dbReference type="SUPFAM" id="SSF55874">
    <property type="entry name" value="ATPase domain of HSP90 chaperone/DNA topoisomerase II/histidine kinase"/>
    <property type="match status" value="1"/>
</dbReference>